<evidence type="ECO:0000256" key="3">
    <source>
        <dbReference type="ARBA" id="ARBA00022679"/>
    </source>
</evidence>
<dbReference type="InterPro" id="IPR015424">
    <property type="entry name" value="PyrdxlP-dep_Trfase"/>
</dbReference>
<dbReference type="HAMAP" id="MF_00423">
    <property type="entry name" value="SelA"/>
    <property type="match status" value="1"/>
</dbReference>
<feature type="domain" description="L-seryl-tRNA selenium transferase N-terminal" evidence="10">
    <location>
        <begin position="5"/>
        <end position="44"/>
    </location>
</feature>
<evidence type="ECO:0000313" key="11">
    <source>
        <dbReference type="EMBL" id="OJI94470.1"/>
    </source>
</evidence>
<reference evidence="11 12" key="1">
    <citation type="submission" date="2016-10" db="EMBL/GenBank/DDBJ databases">
        <title>Genome sequence of Planktotalea frisia SH6-1.</title>
        <authorList>
            <person name="Poehlein A."/>
            <person name="Bakenhus I."/>
            <person name="Voget S."/>
            <person name="Brinkhoff T."/>
            <person name="Simon M."/>
        </authorList>
    </citation>
    <scope>NUCLEOTIDE SEQUENCE [LARGE SCALE GENOMIC DNA]</scope>
    <source>
        <strain evidence="11 12">SH6-1</strain>
    </source>
</reference>
<dbReference type="UniPathway" id="UPA00906">
    <property type="reaction ID" value="UER00896"/>
</dbReference>
<comment type="subcellular location">
    <subcellularLocation>
        <location evidence="8">Cytoplasm</location>
    </subcellularLocation>
</comment>
<gene>
    <name evidence="8 11" type="primary">selA</name>
    <name evidence="11" type="ORF">PFRI_12900</name>
</gene>
<protein>
    <recommendedName>
        <fullName evidence="8">L-seryl-tRNA(Sec) selenium transferase</fullName>
        <ecNumber evidence="8">2.9.1.1</ecNumber>
    </recommendedName>
    <alternativeName>
        <fullName evidence="8">Selenocysteine synthase</fullName>
        <shortName evidence="8">Sec synthase</shortName>
    </alternativeName>
    <alternativeName>
        <fullName evidence="8">Selenocysteinyl-tRNA(Sec) synthase</fullName>
    </alternativeName>
</protein>
<dbReference type="InterPro" id="IPR025862">
    <property type="entry name" value="SelA_trans_N_dom"/>
</dbReference>
<evidence type="ECO:0000256" key="4">
    <source>
        <dbReference type="ARBA" id="ARBA00022898"/>
    </source>
</evidence>
<comment type="caution">
    <text evidence="11">The sequence shown here is derived from an EMBL/GenBank/DDBJ whole genome shotgun (WGS) entry which is preliminary data.</text>
</comment>
<dbReference type="PANTHER" id="PTHR32328">
    <property type="entry name" value="L-SERYL-TRNA(SEC) SELENIUM TRANSFERASE"/>
    <property type="match status" value="1"/>
</dbReference>
<dbReference type="GO" id="GO:0005737">
    <property type="term" value="C:cytoplasm"/>
    <property type="evidence" value="ECO:0007669"/>
    <property type="project" value="UniProtKB-SubCell"/>
</dbReference>
<dbReference type="InterPro" id="IPR015421">
    <property type="entry name" value="PyrdxlP-dep_Trfase_major"/>
</dbReference>
<dbReference type="EC" id="2.9.1.1" evidence="8"/>
<dbReference type="Proteomes" id="UP000184514">
    <property type="component" value="Unassembled WGS sequence"/>
</dbReference>
<dbReference type="GO" id="GO:0001514">
    <property type="term" value="P:selenocysteine incorporation"/>
    <property type="evidence" value="ECO:0007669"/>
    <property type="project" value="UniProtKB-UniRule"/>
</dbReference>
<dbReference type="AlphaFoldDB" id="A0A1L9NYW1"/>
<evidence type="ECO:0000256" key="6">
    <source>
        <dbReference type="ARBA" id="ARBA00023266"/>
    </source>
</evidence>
<keyword evidence="3 8" id="KW-0808">Transferase</keyword>
<dbReference type="Pfam" id="PF12390">
    <property type="entry name" value="Se-cys_synth_N"/>
    <property type="match status" value="1"/>
</dbReference>
<evidence type="ECO:0000256" key="7">
    <source>
        <dbReference type="ARBA" id="ARBA00044507"/>
    </source>
</evidence>
<keyword evidence="2 8" id="KW-0963">Cytoplasm</keyword>
<dbReference type="SUPFAM" id="SSF53383">
    <property type="entry name" value="PLP-dependent transferases"/>
    <property type="match status" value="1"/>
</dbReference>
<comment type="similarity">
    <text evidence="7 8">Belongs to the SelA family.</text>
</comment>
<dbReference type="InterPro" id="IPR004534">
    <property type="entry name" value="SelA_trans"/>
</dbReference>
<evidence type="ECO:0000256" key="5">
    <source>
        <dbReference type="ARBA" id="ARBA00022917"/>
    </source>
</evidence>
<dbReference type="PANTHER" id="PTHR32328:SF0">
    <property type="entry name" value="L-SERYL-TRNA(SEC) SELENIUM TRANSFERASE"/>
    <property type="match status" value="1"/>
</dbReference>
<name>A0A1L9NYW1_9RHOB</name>
<keyword evidence="12" id="KW-1185">Reference proteome</keyword>
<dbReference type="Pfam" id="PF03841">
    <property type="entry name" value="SelA"/>
    <property type="match status" value="1"/>
</dbReference>
<comment type="pathway">
    <text evidence="8">Aminoacyl-tRNA biosynthesis; selenocysteinyl-tRNA(Sec) biosynthesis; selenocysteinyl-tRNA(Sec) from L-seryl-tRNA(Sec) (bacterial route): step 1/1.</text>
</comment>
<feature type="modified residue" description="N6-(pyridoxal phosphate)lysine" evidence="8 9">
    <location>
        <position position="294"/>
    </location>
</feature>
<dbReference type="STRING" id="696762.PFRI_12900"/>
<keyword evidence="4 8" id="KW-0663">Pyridoxal phosphate</keyword>
<accession>A0A1L9NYW1</accession>
<evidence type="ECO:0000256" key="2">
    <source>
        <dbReference type="ARBA" id="ARBA00022490"/>
    </source>
</evidence>
<keyword evidence="5 8" id="KW-0648">Protein biosynthesis</keyword>
<dbReference type="InterPro" id="IPR018319">
    <property type="entry name" value="SelA-like"/>
</dbReference>
<evidence type="ECO:0000256" key="1">
    <source>
        <dbReference type="ARBA" id="ARBA00001933"/>
    </source>
</evidence>
<dbReference type="EMBL" id="MLCB01000095">
    <property type="protein sequence ID" value="OJI94470.1"/>
    <property type="molecule type" value="Genomic_DNA"/>
</dbReference>
<dbReference type="Gene3D" id="3.40.640.10">
    <property type="entry name" value="Type I PLP-dependent aspartate aminotransferase-like (Major domain)"/>
    <property type="match status" value="1"/>
</dbReference>
<proteinExistence type="inferred from homology"/>
<dbReference type="Gene3D" id="3.90.1150.180">
    <property type="match status" value="1"/>
</dbReference>
<comment type="cofactor">
    <cofactor evidence="1 8 9">
        <name>pyridoxal 5'-phosphate</name>
        <dbReference type="ChEBI" id="CHEBI:597326"/>
    </cofactor>
</comment>
<keyword evidence="6 8" id="KW-0711">Selenium</keyword>
<dbReference type="GO" id="GO:0001717">
    <property type="term" value="P:conversion of seryl-tRNAsec to selenocys-tRNAsec"/>
    <property type="evidence" value="ECO:0007669"/>
    <property type="project" value="UniProtKB-UniRule"/>
</dbReference>
<evidence type="ECO:0000313" key="12">
    <source>
        <dbReference type="Proteomes" id="UP000184514"/>
    </source>
</evidence>
<dbReference type="RefSeq" id="WP_111445475.1">
    <property type="nucleotide sequence ID" value="NZ_MLCB01000095.1"/>
</dbReference>
<evidence type="ECO:0000259" key="10">
    <source>
        <dbReference type="Pfam" id="PF12390"/>
    </source>
</evidence>
<dbReference type="GO" id="GO:0004125">
    <property type="term" value="F:L-seryl-tRNA(Sec) selenium transferase activity"/>
    <property type="evidence" value="ECO:0007669"/>
    <property type="project" value="UniProtKB-UniRule"/>
</dbReference>
<evidence type="ECO:0000256" key="8">
    <source>
        <dbReference type="HAMAP-Rule" id="MF_00423"/>
    </source>
</evidence>
<comment type="catalytic activity">
    <reaction evidence="8">
        <text>L-seryl-tRNA(Sec) + selenophosphate + H(+) = L-selenocysteinyl-tRNA(Sec) + phosphate</text>
        <dbReference type="Rhea" id="RHEA:22728"/>
        <dbReference type="Rhea" id="RHEA-COMP:9742"/>
        <dbReference type="Rhea" id="RHEA-COMP:9743"/>
        <dbReference type="ChEBI" id="CHEBI:15378"/>
        <dbReference type="ChEBI" id="CHEBI:16144"/>
        <dbReference type="ChEBI" id="CHEBI:43474"/>
        <dbReference type="ChEBI" id="CHEBI:78533"/>
        <dbReference type="ChEBI" id="CHEBI:78573"/>
        <dbReference type="EC" id="2.9.1.1"/>
    </reaction>
</comment>
<dbReference type="OrthoDB" id="9787096at2"/>
<comment type="function">
    <text evidence="8">Converts seryl-tRNA(Sec) to selenocysteinyl-tRNA(Sec) required for selenoprotein biosynthesis.</text>
</comment>
<evidence type="ECO:0000256" key="9">
    <source>
        <dbReference type="PIRSR" id="PIRSR618319-50"/>
    </source>
</evidence>
<sequence length="463" mass="49344">MLKTLRDLPQIQTLLDQPLIKKLEAQLGHAQTVAALRGIIDQARAELLDGAEVDLPAFDSYQFADQVKDIINSANASSLKPVINATGILIHTNLGRARMAPEAVEAMQAIAATPSNLELDLNTGKRGSRHTHVEELICALTGAEAAVVVNNCAAAVLLSLMATAAGRNVVASRGELIEIGGSFRLPDVIAQSGAMLREVGATNKTRLSDYAAAINEDTAVLLKSHTSNFKIVGFTASPERRDLAQLAKENDVILMEDLGSGVLIDLAQYGLVDEPVVADILKSGVDLVMFSGDKLLGGPQAGIIAGRADIIDDLKSHPLMRAVRIDKLSLAALEATLRLYRPPHDPTLKIPVLQMLSEPLETIRQRAHELSHKLTSLGIIDVEVFESACQVGGGTLPEQDVASFAVSLALPAMSPDQFAAQLRQSVTPVIGRIKNARTIFDLRTVRAAEVPLIVAAIAKILSP</sequence>
<dbReference type="NCBIfam" id="TIGR00474">
    <property type="entry name" value="selA"/>
    <property type="match status" value="1"/>
</dbReference>
<organism evidence="11 12">
    <name type="scientific">Planktotalea frisia</name>
    <dbReference type="NCBI Taxonomy" id="696762"/>
    <lineage>
        <taxon>Bacteria</taxon>
        <taxon>Pseudomonadati</taxon>
        <taxon>Pseudomonadota</taxon>
        <taxon>Alphaproteobacteria</taxon>
        <taxon>Rhodobacterales</taxon>
        <taxon>Paracoccaceae</taxon>
        <taxon>Planktotalea</taxon>
    </lineage>
</organism>